<dbReference type="EMBL" id="JAAKGU010000003">
    <property type="protein sequence ID" value="NGM82638.1"/>
    <property type="molecule type" value="Genomic_DNA"/>
</dbReference>
<organism evidence="2 3">
    <name type="scientific">Paenibacillus apii</name>
    <dbReference type="NCBI Taxonomy" id="1850370"/>
    <lineage>
        <taxon>Bacteria</taxon>
        <taxon>Bacillati</taxon>
        <taxon>Bacillota</taxon>
        <taxon>Bacilli</taxon>
        <taxon>Bacillales</taxon>
        <taxon>Paenibacillaceae</taxon>
        <taxon>Paenibacillus</taxon>
    </lineage>
</organism>
<reference evidence="2 3" key="1">
    <citation type="submission" date="2020-02" db="EMBL/GenBank/DDBJ databases">
        <authorList>
            <person name="Gao J."/>
            <person name="Sun J."/>
        </authorList>
    </citation>
    <scope>NUCLEOTIDE SEQUENCE [LARGE SCALE GENOMIC DNA]</scope>
    <source>
        <strain evidence="2 3">7124</strain>
    </source>
</reference>
<name>A0A6M1PJT6_9BACL</name>
<protein>
    <submittedName>
        <fullName evidence="2">Uncharacterized protein</fullName>
    </submittedName>
</protein>
<sequence length="47" mass="4990">MKKDSISVALFLAIGFIIAGIFITSATGMIGSSQDDIIAHTKQVESY</sequence>
<proteinExistence type="predicted"/>
<comment type="caution">
    <text evidence="2">The sequence shown here is derived from an EMBL/GenBank/DDBJ whole genome shotgun (WGS) entry which is preliminary data.</text>
</comment>
<keyword evidence="1" id="KW-1133">Transmembrane helix</keyword>
<dbReference type="Proteomes" id="UP000480151">
    <property type="component" value="Unassembled WGS sequence"/>
</dbReference>
<dbReference type="AlphaFoldDB" id="A0A6M1PJT6"/>
<feature type="transmembrane region" description="Helical" evidence="1">
    <location>
        <begin position="6"/>
        <end position="24"/>
    </location>
</feature>
<gene>
    <name evidence="2" type="ORF">G5B47_09425</name>
</gene>
<evidence type="ECO:0000256" key="1">
    <source>
        <dbReference type="SAM" id="Phobius"/>
    </source>
</evidence>
<keyword evidence="1" id="KW-0812">Transmembrane</keyword>
<keyword evidence="3" id="KW-1185">Reference proteome</keyword>
<dbReference type="RefSeq" id="WP_158442571.1">
    <property type="nucleotide sequence ID" value="NZ_JAAKGU010000003.1"/>
</dbReference>
<keyword evidence="1" id="KW-0472">Membrane</keyword>
<accession>A0A6M1PJT6</accession>
<evidence type="ECO:0000313" key="3">
    <source>
        <dbReference type="Proteomes" id="UP000480151"/>
    </source>
</evidence>
<evidence type="ECO:0000313" key="2">
    <source>
        <dbReference type="EMBL" id="NGM82638.1"/>
    </source>
</evidence>